<name>A0A081KBM1_9GAMM</name>
<protein>
    <recommendedName>
        <fullName evidence="6">Pilus assembly protein PilW</fullName>
    </recommendedName>
</protein>
<keyword evidence="5" id="KW-1185">Reference proteome</keyword>
<feature type="repeat" description="TPR" evidence="3">
    <location>
        <begin position="139"/>
        <end position="172"/>
    </location>
</feature>
<dbReference type="RefSeq" id="WP_026258334.1">
    <property type="nucleotide sequence ID" value="NZ_JOJP01000001.1"/>
</dbReference>
<comment type="caution">
    <text evidence="4">The sequence shown here is derived from an EMBL/GenBank/DDBJ whole genome shotgun (WGS) entry which is preliminary data.</text>
</comment>
<evidence type="ECO:0000256" key="1">
    <source>
        <dbReference type="ARBA" id="ARBA00022737"/>
    </source>
</evidence>
<dbReference type="InterPro" id="IPR019734">
    <property type="entry name" value="TPR_rpt"/>
</dbReference>
<dbReference type="SMART" id="SM00028">
    <property type="entry name" value="TPR"/>
    <property type="match status" value="3"/>
</dbReference>
<evidence type="ECO:0000256" key="2">
    <source>
        <dbReference type="ARBA" id="ARBA00022803"/>
    </source>
</evidence>
<dbReference type="PROSITE" id="PS50005">
    <property type="entry name" value="TPR"/>
    <property type="match status" value="3"/>
</dbReference>
<dbReference type="Proteomes" id="UP000027997">
    <property type="component" value="Unassembled WGS sequence"/>
</dbReference>
<evidence type="ECO:0000313" key="5">
    <source>
        <dbReference type="Proteomes" id="UP000027997"/>
    </source>
</evidence>
<sequence>MGVRLRPIALLFSVSLVLTGCVTTDGRPVNESRAVVDYMNLARGYLQGGYSERAVKPLQRALEIEPDSPDVHGMLGMAYQRQGEDQLAEKAFNRALSIDPEASDVRNNFGAFLFSKNRLKEAYRQFELASQDVSYSQRSRTFENMGIVALRLGKSELAVEHFIRALRLNSNLPRANLELAAIYKDEGNLYKGWQHYQAFDEVSDQSARSLLLGIELATANGAQSKAASYGLQLERLYPGSMELKQYRSRLGYE</sequence>
<feature type="repeat" description="TPR" evidence="3">
    <location>
        <begin position="35"/>
        <end position="68"/>
    </location>
</feature>
<organism evidence="4 5">
    <name type="scientific">Endozoicomonas elysicola</name>
    <dbReference type="NCBI Taxonomy" id="305900"/>
    <lineage>
        <taxon>Bacteria</taxon>
        <taxon>Pseudomonadati</taxon>
        <taxon>Pseudomonadota</taxon>
        <taxon>Gammaproteobacteria</taxon>
        <taxon>Oceanospirillales</taxon>
        <taxon>Endozoicomonadaceae</taxon>
        <taxon>Endozoicomonas</taxon>
    </lineage>
</organism>
<dbReference type="SUPFAM" id="SSF81901">
    <property type="entry name" value="HCP-like"/>
    <property type="match status" value="1"/>
</dbReference>
<dbReference type="NCBIfam" id="TIGR02521">
    <property type="entry name" value="type_IV_pilW"/>
    <property type="match status" value="1"/>
</dbReference>
<dbReference type="InterPro" id="IPR011990">
    <property type="entry name" value="TPR-like_helical_dom_sf"/>
</dbReference>
<evidence type="ECO:0000313" key="4">
    <source>
        <dbReference type="EMBL" id="KEI71547.1"/>
    </source>
</evidence>
<keyword evidence="1" id="KW-0677">Repeat</keyword>
<dbReference type="InterPro" id="IPR013360">
    <property type="entry name" value="Pilus_4_PilW"/>
</dbReference>
<evidence type="ECO:0000256" key="3">
    <source>
        <dbReference type="PROSITE-ProRule" id="PRU00339"/>
    </source>
</evidence>
<dbReference type="AlphaFoldDB" id="A0A081KBM1"/>
<keyword evidence="2 3" id="KW-0802">TPR repeat</keyword>
<dbReference type="InterPro" id="IPR013105">
    <property type="entry name" value="TPR_2"/>
</dbReference>
<accession>A0A081KBM1</accession>
<reference evidence="4 5" key="1">
    <citation type="submission" date="2014-06" db="EMBL/GenBank/DDBJ databases">
        <title>Whole Genome Sequences of Three Symbiotic Endozoicomonas Bacteria.</title>
        <authorList>
            <person name="Neave M.J."/>
            <person name="Apprill A."/>
            <person name="Voolstra C.R."/>
        </authorList>
    </citation>
    <scope>NUCLEOTIDE SEQUENCE [LARGE SCALE GENOMIC DNA]</scope>
    <source>
        <strain evidence="4 5">DSM 22380</strain>
    </source>
</reference>
<evidence type="ECO:0008006" key="6">
    <source>
        <dbReference type="Google" id="ProtNLM"/>
    </source>
</evidence>
<gene>
    <name evidence="4" type="ORF">GV64_13070</name>
</gene>
<dbReference type="Pfam" id="PF07719">
    <property type="entry name" value="TPR_2"/>
    <property type="match status" value="1"/>
</dbReference>
<dbReference type="EMBL" id="JOJP01000001">
    <property type="protein sequence ID" value="KEI71547.1"/>
    <property type="molecule type" value="Genomic_DNA"/>
</dbReference>
<dbReference type="InterPro" id="IPR050498">
    <property type="entry name" value="Ycf3"/>
</dbReference>
<dbReference type="PROSITE" id="PS51257">
    <property type="entry name" value="PROKAR_LIPOPROTEIN"/>
    <property type="match status" value="1"/>
</dbReference>
<dbReference type="Gene3D" id="1.25.40.10">
    <property type="entry name" value="Tetratricopeptide repeat domain"/>
    <property type="match status" value="1"/>
</dbReference>
<proteinExistence type="predicted"/>
<dbReference type="STRING" id="305900.GV64_13070"/>
<feature type="repeat" description="TPR" evidence="3">
    <location>
        <begin position="69"/>
        <end position="102"/>
    </location>
</feature>
<dbReference type="eggNOG" id="COG3063">
    <property type="taxonomic scope" value="Bacteria"/>
</dbReference>
<dbReference type="PANTHER" id="PTHR44858:SF1">
    <property type="entry name" value="UDP-N-ACETYLGLUCOSAMINE--PEPTIDE N-ACETYLGLUCOSAMINYLTRANSFERASE SPINDLY-RELATED"/>
    <property type="match status" value="1"/>
</dbReference>
<dbReference type="Pfam" id="PF13181">
    <property type="entry name" value="TPR_8"/>
    <property type="match status" value="1"/>
</dbReference>
<dbReference type="PANTHER" id="PTHR44858">
    <property type="entry name" value="TETRATRICOPEPTIDE REPEAT PROTEIN 6"/>
    <property type="match status" value="1"/>
</dbReference>